<comment type="caution">
    <text evidence="3">The sequence shown here is derived from an EMBL/GenBank/DDBJ whole genome shotgun (WGS) entry which is preliminary data.</text>
</comment>
<evidence type="ECO:0000313" key="4">
    <source>
        <dbReference type="Proteomes" id="UP000622890"/>
    </source>
</evidence>
<dbReference type="Pfam" id="PF11769">
    <property type="entry name" value="DUF3313"/>
    <property type="match status" value="1"/>
</dbReference>
<accession>A0A934W4F2</accession>
<protein>
    <submittedName>
        <fullName evidence="3">DUF3313 domain-containing protein</fullName>
    </submittedName>
</protein>
<feature type="signal peptide" evidence="2">
    <location>
        <begin position="1"/>
        <end position="20"/>
    </location>
</feature>
<feature type="chain" id="PRO_5037621985" evidence="2">
    <location>
        <begin position="21"/>
        <end position="257"/>
    </location>
</feature>
<sequence>MKYAISAALVIAALAAGCQSNPSPPQTMAQTGGPDSRSNLDAPPPQVKVAVDPARSGFLPMDMYDRLQPLQQVEGVKAWRDTSRDLRGYTKILFQPTEVYLTPNPEYKGLPQDALLRMTSDFQNAFVSAVQPDYTVVDAPGPDVLVVRTAITGVQPASPKLGVTDFIPVKAVFNAARKASGNAPKVAEMSGEFEVMMPTGEIVAAATATRKGDSRLPQGEDITWGDMKSIADYWAQSFKNRLDTVRGVSGQNVGQAQ</sequence>
<proteinExistence type="predicted"/>
<dbReference type="Proteomes" id="UP000622890">
    <property type="component" value="Unassembled WGS sequence"/>
</dbReference>
<gene>
    <name evidence="3" type="ORF">JJB74_27885</name>
</gene>
<feature type="region of interest" description="Disordered" evidence="1">
    <location>
        <begin position="22"/>
        <end position="46"/>
    </location>
</feature>
<dbReference type="AlphaFoldDB" id="A0A934W4F2"/>
<evidence type="ECO:0000313" key="3">
    <source>
        <dbReference type="EMBL" id="MBK4738461.1"/>
    </source>
</evidence>
<evidence type="ECO:0000256" key="2">
    <source>
        <dbReference type="SAM" id="SignalP"/>
    </source>
</evidence>
<keyword evidence="4" id="KW-1185">Reference proteome</keyword>
<dbReference type="RefSeq" id="WP_200597707.1">
    <property type="nucleotide sequence ID" value="NZ_JAEPBG010000021.1"/>
</dbReference>
<dbReference type="InterPro" id="IPR021747">
    <property type="entry name" value="DUF3313"/>
</dbReference>
<keyword evidence="2" id="KW-0732">Signal</keyword>
<organism evidence="3 4">
    <name type="scientific">Noviherbaspirillum pedocola</name>
    <dbReference type="NCBI Taxonomy" id="2801341"/>
    <lineage>
        <taxon>Bacteria</taxon>
        <taxon>Pseudomonadati</taxon>
        <taxon>Pseudomonadota</taxon>
        <taxon>Betaproteobacteria</taxon>
        <taxon>Burkholderiales</taxon>
        <taxon>Oxalobacteraceae</taxon>
        <taxon>Noviherbaspirillum</taxon>
    </lineage>
</organism>
<name>A0A934W4F2_9BURK</name>
<evidence type="ECO:0000256" key="1">
    <source>
        <dbReference type="SAM" id="MobiDB-lite"/>
    </source>
</evidence>
<dbReference type="EMBL" id="JAEPBG010000021">
    <property type="protein sequence ID" value="MBK4738461.1"/>
    <property type="molecule type" value="Genomic_DNA"/>
</dbReference>
<dbReference type="PROSITE" id="PS51257">
    <property type="entry name" value="PROKAR_LIPOPROTEIN"/>
    <property type="match status" value="1"/>
</dbReference>
<reference evidence="3" key="1">
    <citation type="submission" date="2021-01" db="EMBL/GenBank/DDBJ databases">
        <title>Genome sequence of strain Noviherbaspirillum sp. DKR-6.</title>
        <authorList>
            <person name="Chaudhary D.K."/>
        </authorList>
    </citation>
    <scope>NUCLEOTIDE SEQUENCE</scope>
    <source>
        <strain evidence="3">DKR-6</strain>
    </source>
</reference>